<evidence type="ECO:0008006" key="2">
    <source>
        <dbReference type="Google" id="ProtNLM"/>
    </source>
</evidence>
<dbReference type="AlphaFoldDB" id="D6PBE3"/>
<dbReference type="InterPro" id="IPR052533">
    <property type="entry name" value="WalJ/YycJ-like"/>
</dbReference>
<dbReference type="PANTHER" id="PTHR47619:SF1">
    <property type="entry name" value="EXODEOXYRIBONUCLEASE WALJ"/>
    <property type="match status" value="1"/>
</dbReference>
<proteinExistence type="predicted"/>
<sequence length="143" mass="16111">MAFVLNGPDGRAGFMTDLGESTEELIKHMSGCQHISVEANYDVNRLFGNLKYPQTLKDRIHGRGGHLSNRQTAMMLDRLVHDNLDSIVLCHLSSENNAPHLAESEVLCQIDEEFKGEIQISKQEGPEFTHWLGQRAAEPLRWA</sequence>
<dbReference type="EMBL" id="GU942962">
    <property type="protein sequence ID" value="ADD93044.1"/>
    <property type="molecule type" value="Genomic_DNA"/>
</dbReference>
<evidence type="ECO:0000313" key="1">
    <source>
        <dbReference type="EMBL" id="ADD93044.1"/>
    </source>
</evidence>
<name>D6PBE3_9ARCH</name>
<dbReference type="InterPro" id="IPR036866">
    <property type="entry name" value="RibonucZ/Hydroxyglut_hydro"/>
</dbReference>
<dbReference type="SUPFAM" id="SSF56281">
    <property type="entry name" value="Metallo-hydrolase/oxidoreductase"/>
    <property type="match status" value="1"/>
</dbReference>
<organism evidence="1">
    <name type="scientific">uncultured archaeon MedDCM-OCT-S05-C10</name>
    <dbReference type="NCBI Taxonomy" id="743088"/>
    <lineage>
        <taxon>Archaea</taxon>
        <taxon>environmental samples</taxon>
    </lineage>
</organism>
<accession>D6PBE3</accession>
<reference evidence="1" key="1">
    <citation type="journal article" date="2010" name="ISME J.">
        <title>Metagenome of the Mediterranean deep chlorophyll maximum studied by direct and fosmid library 454 pyrosequencing.</title>
        <authorList>
            <person name="Ghai R."/>
            <person name="Martin-Cuadrado A.B."/>
            <person name="Molto A.G."/>
            <person name="Heredia I.G."/>
            <person name="Cabrera R."/>
            <person name="Martin J."/>
            <person name="Verdu M."/>
            <person name="Deschamps P."/>
            <person name="Moreira D."/>
            <person name="Lopez-Garcia P."/>
            <person name="Mira A."/>
            <person name="Rodriguez-Valera F."/>
        </authorList>
    </citation>
    <scope>NUCLEOTIDE SEQUENCE</scope>
</reference>
<dbReference type="PANTHER" id="PTHR47619">
    <property type="entry name" value="METALLO-HYDROLASE YYCJ-RELATED"/>
    <property type="match status" value="1"/>
</dbReference>
<protein>
    <recommendedName>
        <fullName evidence="2">Metallo-beta-lactamase domain-containing protein</fullName>
    </recommendedName>
</protein>
<dbReference type="Gene3D" id="3.60.15.10">
    <property type="entry name" value="Ribonuclease Z/Hydroxyacylglutathione hydrolase-like"/>
    <property type="match status" value="1"/>
</dbReference>